<evidence type="ECO:0000313" key="3">
    <source>
        <dbReference type="Proteomes" id="UP000295129"/>
    </source>
</evidence>
<comment type="caution">
    <text evidence="2">The sequence shown here is derived from an EMBL/GenBank/DDBJ whole genome shotgun (WGS) entry which is preliminary data.</text>
</comment>
<sequence>MRLAHPILPAGNTKPAVPETEPPPERLANA</sequence>
<dbReference type="AlphaFoldDB" id="A0A4R6DTY1"/>
<name>A0A4R6DTY1_9RHOO</name>
<gene>
    <name evidence="2" type="ORF">C7389_11639</name>
</gene>
<reference evidence="2 3" key="1">
    <citation type="submission" date="2019-03" db="EMBL/GenBank/DDBJ databases">
        <title>Genomic Encyclopedia of Type Strains, Phase IV (KMG-IV): sequencing the most valuable type-strain genomes for metagenomic binning, comparative biology and taxonomic classification.</title>
        <authorList>
            <person name="Goeker M."/>
        </authorList>
    </citation>
    <scope>NUCLEOTIDE SEQUENCE [LARGE SCALE GENOMIC DNA]</scope>
    <source>
        <strain evidence="2 3">DSM 12121</strain>
    </source>
</reference>
<keyword evidence="3" id="KW-1185">Reference proteome</keyword>
<proteinExistence type="predicted"/>
<protein>
    <submittedName>
        <fullName evidence="2">Uncharacterized protein</fullName>
    </submittedName>
</protein>
<accession>A0A4R6DTY1</accession>
<organism evidence="2 3">
    <name type="scientific">Azoarcus indigens</name>
    <dbReference type="NCBI Taxonomy" id="29545"/>
    <lineage>
        <taxon>Bacteria</taxon>
        <taxon>Pseudomonadati</taxon>
        <taxon>Pseudomonadota</taxon>
        <taxon>Betaproteobacteria</taxon>
        <taxon>Rhodocyclales</taxon>
        <taxon>Zoogloeaceae</taxon>
        <taxon>Azoarcus</taxon>
    </lineage>
</organism>
<feature type="region of interest" description="Disordered" evidence="1">
    <location>
        <begin position="1"/>
        <end position="30"/>
    </location>
</feature>
<dbReference type="EMBL" id="SNVV01000016">
    <property type="protein sequence ID" value="TDN48134.1"/>
    <property type="molecule type" value="Genomic_DNA"/>
</dbReference>
<evidence type="ECO:0000313" key="2">
    <source>
        <dbReference type="EMBL" id="TDN48134.1"/>
    </source>
</evidence>
<evidence type="ECO:0000256" key="1">
    <source>
        <dbReference type="SAM" id="MobiDB-lite"/>
    </source>
</evidence>
<dbReference type="Proteomes" id="UP000295129">
    <property type="component" value="Unassembled WGS sequence"/>
</dbReference>